<dbReference type="GO" id="GO:0051287">
    <property type="term" value="F:NAD binding"/>
    <property type="evidence" value="ECO:0007669"/>
    <property type="project" value="InterPro"/>
</dbReference>
<feature type="domain" description="Isopropylmalate dehydrogenase-like" evidence="9">
    <location>
        <begin position="1"/>
        <end position="274"/>
    </location>
</feature>
<dbReference type="NCBIfam" id="TIGR00175">
    <property type="entry name" value="mito_nad_idh"/>
    <property type="match status" value="1"/>
</dbReference>
<dbReference type="InterPro" id="IPR024084">
    <property type="entry name" value="IsoPropMal-DH-like_dom"/>
</dbReference>
<dbReference type="Proteomes" id="UP000822688">
    <property type="component" value="Chromosome 10"/>
</dbReference>
<dbReference type="Gene3D" id="3.40.718.10">
    <property type="entry name" value="Isopropylmalate Dehydrogenase"/>
    <property type="match status" value="1"/>
</dbReference>
<evidence type="ECO:0000256" key="6">
    <source>
        <dbReference type="ARBA" id="ARBA00022946"/>
    </source>
</evidence>
<evidence type="ECO:0000259" key="9">
    <source>
        <dbReference type="SMART" id="SM01329"/>
    </source>
</evidence>
<dbReference type="AlphaFoldDB" id="A0A8T0GPT0"/>
<dbReference type="Pfam" id="PF00180">
    <property type="entry name" value="Iso_dh"/>
    <property type="match status" value="1"/>
</dbReference>
<dbReference type="GO" id="GO:0005739">
    <property type="term" value="C:mitochondrion"/>
    <property type="evidence" value="ECO:0007669"/>
    <property type="project" value="TreeGrafter"/>
</dbReference>
<comment type="cofactor">
    <cofactor evidence="1">
        <name>Mn(2+)</name>
        <dbReference type="ChEBI" id="CHEBI:29035"/>
    </cofactor>
</comment>
<keyword evidence="8" id="KW-0520">NAD</keyword>
<accession>A0A8T0GPT0</accession>
<keyword evidence="4" id="KW-0479">Metal-binding</keyword>
<evidence type="ECO:0000256" key="5">
    <source>
        <dbReference type="ARBA" id="ARBA00022842"/>
    </source>
</evidence>
<sequence length="278" mass="30368">MESVRRNGIGLKGPMTTPIGKGFKSLNLTLRKELGLYANVRPCLSIPGYKTRYDNVDLVTIRENTEGEYSGLEHQVVRGVVESIKIITRQASLRVARYAFHYAQLHGRKRVSAIHKANIMKKTDGLFLECCREVAAEYPDIVYEEVIIDNCCMMLVKNPALFDVLVMPNLYGDIVSDLCAGLIGGLGLTPSGNIGDNGLALMEAVHGTAPDIAGKNMANPTALLLSSVMMLHHLKLSDHADRIHNAVLTTISEGKYLTSDLGGKSTTSDYTKALIDHL</sequence>
<evidence type="ECO:0000256" key="4">
    <source>
        <dbReference type="ARBA" id="ARBA00022723"/>
    </source>
</evidence>
<comment type="caution">
    <text evidence="10">The sequence shown here is derived from an EMBL/GenBank/DDBJ whole genome shotgun (WGS) entry which is preliminary data.</text>
</comment>
<evidence type="ECO:0000313" key="10">
    <source>
        <dbReference type="EMBL" id="KAG0560224.1"/>
    </source>
</evidence>
<keyword evidence="6" id="KW-0809">Transit peptide</keyword>
<dbReference type="InterPro" id="IPR019818">
    <property type="entry name" value="IsoCit/isopropylmalate_DH_CS"/>
</dbReference>
<dbReference type="InterPro" id="IPR004434">
    <property type="entry name" value="Isocitrate_DH_NAD"/>
</dbReference>
<proteinExistence type="inferred from homology"/>
<dbReference type="SMART" id="SM01329">
    <property type="entry name" value="Iso_dh"/>
    <property type="match status" value="1"/>
</dbReference>
<keyword evidence="5" id="KW-0460">Magnesium</keyword>
<dbReference type="GO" id="GO:0000287">
    <property type="term" value="F:magnesium ion binding"/>
    <property type="evidence" value="ECO:0007669"/>
    <property type="project" value="InterPro"/>
</dbReference>
<dbReference type="GO" id="GO:0006102">
    <property type="term" value="P:isocitrate metabolic process"/>
    <property type="evidence" value="ECO:0007669"/>
    <property type="project" value="TreeGrafter"/>
</dbReference>
<reference evidence="10" key="1">
    <citation type="submission" date="2020-06" db="EMBL/GenBank/DDBJ databases">
        <title>WGS assembly of Ceratodon purpureus strain R40.</title>
        <authorList>
            <person name="Carey S.B."/>
            <person name="Jenkins J."/>
            <person name="Shu S."/>
            <person name="Lovell J.T."/>
            <person name="Sreedasyam A."/>
            <person name="Maumus F."/>
            <person name="Tiley G.P."/>
            <person name="Fernandez-Pozo N."/>
            <person name="Barry K."/>
            <person name="Chen C."/>
            <person name="Wang M."/>
            <person name="Lipzen A."/>
            <person name="Daum C."/>
            <person name="Saski C.A."/>
            <person name="Payton A.C."/>
            <person name="Mcbreen J.C."/>
            <person name="Conrad R.E."/>
            <person name="Kollar L.M."/>
            <person name="Olsson S."/>
            <person name="Huttunen S."/>
            <person name="Landis J.B."/>
            <person name="Wickett N.J."/>
            <person name="Johnson M.G."/>
            <person name="Rensing S.A."/>
            <person name="Grimwood J."/>
            <person name="Schmutz J."/>
            <person name="Mcdaniel S.F."/>
        </authorList>
    </citation>
    <scope>NUCLEOTIDE SEQUENCE</scope>
    <source>
        <strain evidence="10">R40</strain>
    </source>
</reference>
<dbReference type="GO" id="GO:0006099">
    <property type="term" value="P:tricarboxylic acid cycle"/>
    <property type="evidence" value="ECO:0007669"/>
    <property type="project" value="InterPro"/>
</dbReference>
<evidence type="ECO:0000256" key="2">
    <source>
        <dbReference type="ARBA" id="ARBA00001946"/>
    </source>
</evidence>
<name>A0A8T0GPT0_CERPU</name>
<keyword evidence="7" id="KW-0560">Oxidoreductase</keyword>
<evidence type="ECO:0000256" key="7">
    <source>
        <dbReference type="ARBA" id="ARBA00023002"/>
    </source>
</evidence>
<dbReference type="GO" id="GO:0004449">
    <property type="term" value="F:isocitrate dehydrogenase (NAD+) activity"/>
    <property type="evidence" value="ECO:0007669"/>
    <property type="project" value="TreeGrafter"/>
</dbReference>
<dbReference type="PANTHER" id="PTHR11835:SF34">
    <property type="entry name" value="ISOCITRATE DEHYDROGENASE [NAD] SUBUNIT ALPHA, MITOCHONDRIAL"/>
    <property type="match status" value="1"/>
</dbReference>
<dbReference type="PANTHER" id="PTHR11835">
    <property type="entry name" value="DECARBOXYLATING DEHYDROGENASES-ISOCITRATE, ISOPROPYLMALATE, TARTRATE"/>
    <property type="match status" value="1"/>
</dbReference>
<dbReference type="SUPFAM" id="SSF53659">
    <property type="entry name" value="Isocitrate/Isopropylmalate dehydrogenase-like"/>
    <property type="match status" value="1"/>
</dbReference>
<dbReference type="EMBL" id="CM026431">
    <property type="protein sequence ID" value="KAG0560224.1"/>
    <property type="molecule type" value="Genomic_DNA"/>
</dbReference>
<comment type="similarity">
    <text evidence="3">Belongs to the isocitrate and isopropylmalate dehydrogenases family.</text>
</comment>
<organism evidence="10 11">
    <name type="scientific">Ceratodon purpureus</name>
    <name type="common">Fire moss</name>
    <name type="synonym">Dicranum purpureum</name>
    <dbReference type="NCBI Taxonomy" id="3225"/>
    <lineage>
        <taxon>Eukaryota</taxon>
        <taxon>Viridiplantae</taxon>
        <taxon>Streptophyta</taxon>
        <taxon>Embryophyta</taxon>
        <taxon>Bryophyta</taxon>
        <taxon>Bryophytina</taxon>
        <taxon>Bryopsida</taxon>
        <taxon>Dicranidae</taxon>
        <taxon>Pseudoditrichales</taxon>
        <taxon>Ditrichaceae</taxon>
        <taxon>Ceratodon</taxon>
    </lineage>
</organism>
<evidence type="ECO:0000256" key="8">
    <source>
        <dbReference type="ARBA" id="ARBA00023027"/>
    </source>
</evidence>
<evidence type="ECO:0000256" key="1">
    <source>
        <dbReference type="ARBA" id="ARBA00001936"/>
    </source>
</evidence>
<gene>
    <name evidence="10" type="ORF">KC19_10G163900</name>
</gene>
<comment type="cofactor">
    <cofactor evidence="2">
        <name>Mg(2+)</name>
        <dbReference type="ChEBI" id="CHEBI:18420"/>
    </cofactor>
</comment>
<evidence type="ECO:0000256" key="3">
    <source>
        <dbReference type="ARBA" id="ARBA00007769"/>
    </source>
</evidence>
<protein>
    <recommendedName>
        <fullName evidence="9">Isopropylmalate dehydrogenase-like domain-containing protein</fullName>
    </recommendedName>
</protein>
<evidence type="ECO:0000313" key="11">
    <source>
        <dbReference type="Proteomes" id="UP000822688"/>
    </source>
</evidence>
<dbReference type="PROSITE" id="PS00470">
    <property type="entry name" value="IDH_IMDH"/>
    <property type="match status" value="1"/>
</dbReference>
<keyword evidence="11" id="KW-1185">Reference proteome</keyword>